<dbReference type="InterPro" id="IPR036884">
    <property type="entry name" value="2Fe-2S-bd_dom_sf"/>
</dbReference>
<dbReference type="GO" id="GO:0016491">
    <property type="term" value="F:oxidoreductase activity"/>
    <property type="evidence" value="ECO:0007669"/>
    <property type="project" value="UniProtKB-KW"/>
</dbReference>
<dbReference type="PANTHER" id="PTHR44379:SF5">
    <property type="entry name" value="OXIDOREDUCTASE WITH IRON-SULFUR SUBUNIT"/>
    <property type="match status" value="1"/>
</dbReference>
<dbReference type="InterPro" id="IPR012675">
    <property type="entry name" value="Beta-grasp_dom_sf"/>
</dbReference>
<dbReference type="EC" id="1.3.7.9" evidence="7"/>
<keyword evidence="1" id="KW-0001">2Fe-2S</keyword>
<gene>
    <name evidence="7" type="primary">hcrC</name>
    <name evidence="7" type="ORF">ERS852478_00238</name>
    <name evidence="8" type="ORF">ERS852523_00417</name>
</gene>
<evidence type="ECO:0000256" key="1">
    <source>
        <dbReference type="ARBA" id="ARBA00022714"/>
    </source>
</evidence>
<dbReference type="SUPFAM" id="SSF54292">
    <property type="entry name" value="2Fe-2S ferredoxin-like"/>
    <property type="match status" value="1"/>
</dbReference>
<dbReference type="SUPFAM" id="SSF47741">
    <property type="entry name" value="CO dehydrogenase ISP C-domain like"/>
    <property type="match status" value="1"/>
</dbReference>
<dbReference type="PANTHER" id="PTHR44379">
    <property type="entry name" value="OXIDOREDUCTASE WITH IRON-SULFUR SUBUNIT"/>
    <property type="match status" value="1"/>
</dbReference>
<evidence type="ECO:0000313" key="8">
    <source>
        <dbReference type="EMBL" id="CUP05747.1"/>
    </source>
</evidence>
<protein>
    <submittedName>
        <fullName evidence="7">4-hydroxybenzoyl-CoA reductase subunit gamma</fullName>
        <ecNumber evidence="7">1.3.7.9</ecNumber>
    </submittedName>
</protein>
<dbReference type="eggNOG" id="COG2080">
    <property type="taxonomic scope" value="Bacteria"/>
</dbReference>
<dbReference type="RefSeq" id="WP_026648500.1">
    <property type="nucleotide sequence ID" value="NZ_BTHH01000006.1"/>
</dbReference>
<dbReference type="InterPro" id="IPR001041">
    <property type="entry name" value="2Fe-2S_ferredoxin-type"/>
</dbReference>
<dbReference type="InterPro" id="IPR002888">
    <property type="entry name" value="2Fe-2S-bd"/>
</dbReference>
<dbReference type="EMBL" id="CZAW01000003">
    <property type="protein sequence ID" value="CUP05747.1"/>
    <property type="molecule type" value="Genomic_DNA"/>
</dbReference>
<keyword evidence="2" id="KW-0479">Metal-binding</keyword>
<dbReference type="Gene3D" id="1.10.150.120">
    <property type="entry name" value="[2Fe-2S]-binding domain"/>
    <property type="match status" value="1"/>
</dbReference>
<dbReference type="GO" id="GO:0051537">
    <property type="term" value="F:2 iron, 2 sulfur cluster binding"/>
    <property type="evidence" value="ECO:0007669"/>
    <property type="project" value="UniProtKB-KW"/>
</dbReference>
<keyword evidence="5" id="KW-0411">Iron-sulfur</keyword>
<dbReference type="InterPro" id="IPR006058">
    <property type="entry name" value="2Fe2S_fd_BS"/>
</dbReference>
<dbReference type="PROSITE" id="PS51085">
    <property type="entry name" value="2FE2S_FER_2"/>
    <property type="match status" value="1"/>
</dbReference>
<dbReference type="GO" id="GO:0046872">
    <property type="term" value="F:metal ion binding"/>
    <property type="evidence" value="ECO:0007669"/>
    <property type="project" value="UniProtKB-KW"/>
</dbReference>
<evidence type="ECO:0000313" key="7">
    <source>
        <dbReference type="EMBL" id="CUN47393.1"/>
    </source>
</evidence>
<dbReference type="Gene3D" id="3.10.20.30">
    <property type="match status" value="1"/>
</dbReference>
<dbReference type="AlphaFoldDB" id="A0A173X6Y2"/>
<organism evidence="7 9">
    <name type="scientific">Blautia wexlerae</name>
    <dbReference type="NCBI Taxonomy" id="418240"/>
    <lineage>
        <taxon>Bacteria</taxon>
        <taxon>Bacillati</taxon>
        <taxon>Bacillota</taxon>
        <taxon>Clostridia</taxon>
        <taxon>Lachnospirales</taxon>
        <taxon>Lachnospiraceae</taxon>
        <taxon>Blautia</taxon>
    </lineage>
</organism>
<reference evidence="9 10" key="1">
    <citation type="submission" date="2015-09" db="EMBL/GenBank/DDBJ databases">
        <authorList>
            <consortium name="Pathogen Informatics"/>
        </authorList>
    </citation>
    <scope>NUCLEOTIDE SEQUENCE [LARGE SCALE GENOMIC DNA]</scope>
    <source>
        <strain evidence="7 9">2789STDY5834863</strain>
        <strain evidence="8 10">2789STDY5834911</strain>
    </source>
</reference>
<keyword evidence="4" id="KW-0408">Iron</keyword>
<feature type="domain" description="2Fe-2S ferredoxin-type" evidence="6">
    <location>
        <begin position="1"/>
        <end position="76"/>
    </location>
</feature>
<dbReference type="Pfam" id="PF01799">
    <property type="entry name" value="Fer2_2"/>
    <property type="match status" value="1"/>
</dbReference>
<keyword evidence="3 7" id="KW-0560">Oxidoreductase</keyword>
<evidence type="ECO:0000259" key="6">
    <source>
        <dbReference type="PROSITE" id="PS51085"/>
    </source>
</evidence>
<evidence type="ECO:0000313" key="9">
    <source>
        <dbReference type="Proteomes" id="UP000095431"/>
    </source>
</evidence>
<dbReference type="Proteomes" id="UP000095712">
    <property type="component" value="Unassembled WGS sequence"/>
</dbReference>
<dbReference type="InterPro" id="IPR051452">
    <property type="entry name" value="Diverse_Oxidoreductases"/>
</dbReference>
<dbReference type="OrthoDB" id="9796880at2"/>
<dbReference type="PROSITE" id="PS00197">
    <property type="entry name" value="2FE2S_FER_1"/>
    <property type="match status" value="1"/>
</dbReference>
<evidence type="ECO:0000256" key="4">
    <source>
        <dbReference type="ARBA" id="ARBA00023004"/>
    </source>
</evidence>
<name>A0A173X6Y2_9FIRM</name>
<dbReference type="Pfam" id="PF00111">
    <property type="entry name" value="Fer2"/>
    <property type="match status" value="1"/>
</dbReference>
<sequence>MNINFWLNGVNRHAEISPDTLLIDFLREQGCFSVKRGCETANCGLCTVLMDGRPVLSCSTLAARIEGKKIVTLEGMQREAQEFGSFLANEGAEQCGFCNPGFIMNVFAMLNEIKDPTEEQIKEYLAGNLCRCSGFVSQTRSILKFLKYKKAQEEA</sequence>
<evidence type="ECO:0000256" key="2">
    <source>
        <dbReference type="ARBA" id="ARBA00022723"/>
    </source>
</evidence>
<dbReference type="CDD" id="cd00207">
    <property type="entry name" value="fer2"/>
    <property type="match status" value="1"/>
</dbReference>
<evidence type="ECO:0000256" key="5">
    <source>
        <dbReference type="ARBA" id="ARBA00023014"/>
    </source>
</evidence>
<evidence type="ECO:0000256" key="3">
    <source>
        <dbReference type="ARBA" id="ARBA00023002"/>
    </source>
</evidence>
<dbReference type="Proteomes" id="UP000095431">
    <property type="component" value="Unassembled WGS sequence"/>
</dbReference>
<evidence type="ECO:0000313" key="10">
    <source>
        <dbReference type="Proteomes" id="UP000095712"/>
    </source>
</evidence>
<dbReference type="InterPro" id="IPR036010">
    <property type="entry name" value="2Fe-2S_ferredoxin-like_sf"/>
</dbReference>
<dbReference type="EMBL" id="CYZN01000001">
    <property type="protein sequence ID" value="CUN47393.1"/>
    <property type="molecule type" value="Genomic_DNA"/>
</dbReference>
<accession>A0A173X6Y2</accession>
<proteinExistence type="predicted"/>